<dbReference type="OrthoDB" id="366390at2759"/>
<feature type="compositionally biased region" description="Polar residues" evidence="4">
    <location>
        <begin position="42"/>
        <end position="83"/>
    </location>
</feature>
<keyword evidence="2 3" id="KW-0040">ANK repeat</keyword>
<dbReference type="PANTHER" id="PTHR24198">
    <property type="entry name" value="ANKYRIN REPEAT AND PROTEIN KINASE DOMAIN-CONTAINING PROTEIN"/>
    <property type="match status" value="1"/>
</dbReference>
<feature type="compositionally biased region" description="Basic and acidic residues" evidence="4">
    <location>
        <begin position="1"/>
        <end position="10"/>
    </location>
</feature>
<feature type="compositionally biased region" description="Polar residues" evidence="4">
    <location>
        <begin position="139"/>
        <end position="152"/>
    </location>
</feature>
<dbReference type="Proteomes" id="UP000033540">
    <property type="component" value="Unassembled WGS sequence"/>
</dbReference>
<feature type="region of interest" description="Disordered" evidence="4">
    <location>
        <begin position="1"/>
        <end position="88"/>
    </location>
</feature>
<feature type="region of interest" description="Disordered" evidence="4">
    <location>
        <begin position="112"/>
        <end position="161"/>
    </location>
</feature>
<dbReference type="SUPFAM" id="SSF48403">
    <property type="entry name" value="Ankyrin repeat"/>
    <property type="match status" value="1"/>
</dbReference>
<dbReference type="AlphaFoldDB" id="A0A0F0IEU4"/>
<dbReference type="SMART" id="SM00248">
    <property type="entry name" value="ANK"/>
    <property type="match status" value="3"/>
</dbReference>
<comment type="caution">
    <text evidence="5">The sequence shown here is derived from an EMBL/GenBank/DDBJ whole genome shotgun (WGS) entry which is preliminary data.</text>
</comment>
<gene>
    <name evidence="5" type="ORF">P875_00010009</name>
</gene>
<dbReference type="Gene3D" id="1.25.40.20">
    <property type="entry name" value="Ankyrin repeat-containing domain"/>
    <property type="match status" value="2"/>
</dbReference>
<dbReference type="PROSITE" id="PS50297">
    <property type="entry name" value="ANK_REP_REGION"/>
    <property type="match status" value="2"/>
</dbReference>
<reference evidence="5 6" key="1">
    <citation type="submission" date="2015-02" db="EMBL/GenBank/DDBJ databases">
        <title>Draft genome sequence of Aspergillus parasiticus SU-1.</title>
        <authorList>
            <person name="Yu J."/>
            <person name="Fedorova N."/>
            <person name="Yin Y."/>
            <person name="Losada L."/>
            <person name="Zafar N."/>
            <person name="Taujale R."/>
            <person name="Ehrlich K.C."/>
            <person name="Bhatnagar D."/>
            <person name="Cleveland T.E."/>
            <person name="Bennett J.W."/>
            <person name="Nierman W.C."/>
        </authorList>
    </citation>
    <scope>NUCLEOTIDE SEQUENCE [LARGE SCALE GENOMIC DNA]</scope>
    <source>
        <strain evidence="6">ATCC 56775 / NRRL 5862 / SRRC 143 / SU-1</strain>
    </source>
</reference>
<dbReference type="Pfam" id="PF12796">
    <property type="entry name" value="Ank_2"/>
    <property type="match status" value="1"/>
</dbReference>
<evidence type="ECO:0000313" key="6">
    <source>
        <dbReference type="Proteomes" id="UP000033540"/>
    </source>
</evidence>
<name>A0A0F0IEU4_ASPPU</name>
<dbReference type="InterPro" id="IPR036770">
    <property type="entry name" value="Ankyrin_rpt-contain_sf"/>
</dbReference>
<keyword evidence="1" id="KW-0677">Repeat</keyword>
<evidence type="ECO:0000256" key="3">
    <source>
        <dbReference type="PROSITE-ProRule" id="PRU00023"/>
    </source>
</evidence>
<feature type="repeat" description="ANK" evidence="3">
    <location>
        <begin position="235"/>
        <end position="267"/>
    </location>
</feature>
<evidence type="ECO:0000313" key="5">
    <source>
        <dbReference type="EMBL" id="KJK65696.1"/>
    </source>
</evidence>
<organism evidence="5 6">
    <name type="scientific">Aspergillus parasiticus (strain ATCC 56775 / NRRL 5862 / SRRC 143 / SU-1)</name>
    <dbReference type="NCBI Taxonomy" id="1403190"/>
    <lineage>
        <taxon>Eukaryota</taxon>
        <taxon>Fungi</taxon>
        <taxon>Dikarya</taxon>
        <taxon>Ascomycota</taxon>
        <taxon>Pezizomycotina</taxon>
        <taxon>Eurotiomycetes</taxon>
        <taxon>Eurotiomycetidae</taxon>
        <taxon>Eurotiales</taxon>
        <taxon>Aspergillaceae</taxon>
        <taxon>Aspergillus</taxon>
        <taxon>Aspergillus subgen. Circumdati</taxon>
    </lineage>
</organism>
<dbReference type="InterPro" id="IPR002110">
    <property type="entry name" value="Ankyrin_rpt"/>
</dbReference>
<feature type="repeat" description="ANK" evidence="3">
    <location>
        <begin position="268"/>
        <end position="300"/>
    </location>
</feature>
<dbReference type="STRING" id="1403190.A0A0F0IEU4"/>
<accession>A0A0F0IEU4</accession>
<dbReference type="EMBL" id="JZEE01000357">
    <property type="protein sequence ID" value="KJK65696.1"/>
    <property type="molecule type" value="Genomic_DNA"/>
</dbReference>
<sequence>MGAPHEEIQALKRRREQNRLAQRRRRDNVRRRLRDLGVDTGSPASASQMSPYSSRDSRVTLSSHLSLRSTDSLSFETPNSDTEMSPYDAPFQSKLRLDSQIPLAEISFPSYASSVSPSSSSGPLSSSPSPSQRPYVDSTDLTSSQTFYNPTSLPVHLDESSMPCGEAEIPILQENNFPRTPNLESMMSGSNDSLAHQPCILTSSTVGEQMSSQALPHSQGPQHCSTPLPAETRPRWTTALHMAVSRGNFSVMRLLLSYGADPNAVNSEGATALHVGVMNGNYTMVAELLQRGADPTLTNAAGWLPLHQAVHAGDEGCVRVLLAADQPVDYPISNFDYT</sequence>
<evidence type="ECO:0000256" key="4">
    <source>
        <dbReference type="SAM" id="MobiDB-lite"/>
    </source>
</evidence>
<evidence type="ECO:0000256" key="2">
    <source>
        <dbReference type="ARBA" id="ARBA00023043"/>
    </source>
</evidence>
<proteinExistence type="predicted"/>
<feature type="compositionally biased region" description="Low complexity" evidence="4">
    <location>
        <begin position="112"/>
        <end position="134"/>
    </location>
</feature>
<feature type="compositionally biased region" description="Basic residues" evidence="4">
    <location>
        <begin position="11"/>
        <end position="33"/>
    </location>
</feature>
<evidence type="ECO:0000256" key="1">
    <source>
        <dbReference type="ARBA" id="ARBA00022737"/>
    </source>
</evidence>
<dbReference type="PROSITE" id="PS50088">
    <property type="entry name" value="ANK_REPEAT"/>
    <property type="match status" value="2"/>
</dbReference>
<dbReference type="PANTHER" id="PTHR24198:SF165">
    <property type="entry name" value="ANKYRIN REPEAT-CONTAINING PROTEIN-RELATED"/>
    <property type="match status" value="1"/>
</dbReference>
<protein>
    <submittedName>
        <fullName evidence="5">ANK ankyrin repeat protein</fullName>
    </submittedName>
</protein>